<sequence length="145" mass="15801">MHLKIQPLSGHARDLYENHGHFHHGDAGLDLFVIDSLTVEPGETAIIKSYIACENTDGKPYFLMPRSSISKTPLRQCNAVGLIDGGYRGEIMAAVDNIKDEPYTVEPGQRLFQLVAMDGSPIHFELVSELTETGRGEGGFGSTGK</sequence>
<dbReference type="GO" id="GO:0046081">
    <property type="term" value="P:dUTP catabolic process"/>
    <property type="evidence" value="ECO:0007669"/>
    <property type="project" value="InterPro"/>
</dbReference>
<dbReference type="PANTHER" id="PTHR11241:SF0">
    <property type="entry name" value="DEOXYURIDINE 5'-TRIPHOSPHATE NUCLEOTIDOHYDROLASE"/>
    <property type="match status" value="1"/>
</dbReference>
<evidence type="ECO:0000313" key="6">
    <source>
        <dbReference type="EMBL" id="CUV09374.1"/>
    </source>
</evidence>
<keyword evidence="4" id="KW-0546">Nucleotide metabolism</keyword>
<dbReference type="InterPro" id="IPR029054">
    <property type="entry name" value="dUTPase-like"/>
</dbReference>
<reference evidence="6" key="1">
    <citation type="submission" date="2015-10" db="EMBL/GenBank/DDBJ databases">
        <authorList>
            <person name="Gilbert D.G."/>
        </authorList>
    </citation>
    <scope>NUCLEOTIDE SEQUENCE</scope>
</reference>
<evidence type="ECO:0000259" key="5">
    <source>
        <dbReference type="Pfam" id="PF00692"/>
    </source>
</evidence>
<comment type="similarity">
    <text evidence="1">Belongs to the dUTPase family.</text>
</comment>
<proteinExistence type="inferred from homology"/>
<dbReference type="InterPro" id="IPR033704">
    <property type="entry name" value="dUTPase_trimeric"/>
</dbReference>
<dbReference type="Gene3D" id="2.70.40.10">
    <property type="match status" value="1"/>
</dbReference>
<evidence type="ECO:0000256" key="4">
    <source>
        <dbReference type="ARBA" id="ARBA00023080"/>
    </source>
</evidence>
<dbReference type="PANTHER" id="PTHR11241">
    <property type="entry name" value="DEOXYURIDINE 5'-TRIPHOSPHATE NUCLEOTIDOHYDROLASE"/>
    <property type="match status" value="1"/>
</dbReference>
<dbReference type="GO" id="GO:0006226">
    <property type="term" value="P:dUMP biosynthetic process"/>
    <property type="evidence" value="ECO:0007669"/>
    <property type="project" value="InterPro"/>
</dbReference>
<organism evidence="6">
    <name type="scientific">hydrothermal vent metagenome</name>
    <dbReference type="NCBI Taxonomy" id="652676"/>
    <lineage>
        <taxon>unclassified sequences</taxon>
        <taxon>metagenomes</taxon>
        <taxon>ecological metagenomes</taxon>
    </lineage>
</organism>
<dbReference type="InterPro" id="IPR008181">
    <property type="entry name" value="dUTPase"/>
</dbReference>
<dbReference type="SUPFAM" id="SSF51283">
    <property type="entry name" value="dUTPase-like"/>
    <property type="match status" value="1"/>
</dbReference>
<evidence type="ECO:0000256" key="2">
    <source>
        <dbReference type="ARBA" id="ARBA00012379"/>
    </source>
</evidence>
<dbReference type="AlphaFoldDB" id="A0A160VJF7"/>
<dbReference type="EMBL" id="FAXC01000231">
    <property type="protein sequence ID" value="CUV09374.1"/>
    <property type="molecule type" value="Genomic_DNA"/>
</dbReference>
<evidence type="ECO:0000256" key="1">
    <source>
        <dbReference type="ARBA" id="ARBA00006581"/>
    </source>
</evidence>
<dbReference type="CDD" id="cd07557">
    <property type="entry name" value="trimeric_dUTPase"/>
    <property type="match status" value="1"/>
</dbReference>
<dbReference type="EC" id="3.6.1.23" evidence="2"/>
<feature type="domain" description="dUTPase-like" evidence="5">
    <location>
        <begin position="24"/>
        <end position="144"/>
    </location>
</feature>
<protein>
    <recommendedName>
        <fullName evidence="2">dUTP diphosphatase</fullName>
        <ecNumber evidence="2">3.6.1.23</ecNumber>
    </recommendedName>
</protein>
<dbReference type="InterPro" id="IPR036157">
    <property type="entry name" value="dUTPase-like_sf"/>
</dbReference>
<accession>A0A160VJF7</accession>
<keyword evidence="3 6" id="KW-0378">Hydrolase</keyword>
<gene>
    <name evidence="6" type="ORF">MGWOODY_Mmi393</name>
</gene>
<dbReference type="GO" id="GO:0004170">
    <property type="term" value="F:dUTP diphosphatase activity"/>
    <property type="evidence" value="ECO:0007669"/>
    <property type="project" value="UniProtKB-EC"/>
</dbReference>
<dbReference type="GO" id="GO:0000287">
    <property type="term" value="F:magnesium ion binding"/>
    <property type="evidence" value="ECO:0007669"/>
    <property type="project" value="InterPro"/>
</dbReference>
<dbReference type="Pfam" id="PF00692">
    <property type="entry name" value="dUTPase"/>
    <property type="match status" value="1"/>
</dbReference>
<name>A0A160VJF7_9ZZZZ</name>
<evidence type="ECO:0000256" key="3">
    <source>
        <dbReference type="ARBA" id="ARBA00022801"/>
    </source>
</evidence>